<feature type="region of interest" description="Disordered" evidence="1">
    <location>
        <begin position="612"/>
        <end position="646"/>
    </location>
</feature>
<evidence type="ECO:0000256" key="2">
    <source>
        <dbReference type="SAM" id="SignalP"/>
    </source>
</evidence>
<feature type="compositionally biased region" description="Acidic residues" evidence="1">
    <location>
        <begin position="2168"/>
        <end position="2178"/>
    </location>
</feature>
<evidence type="ECO:0000256" key="1">
    <source>
        <dbReference type="SAM" id="MobiDB-lite"/>
    </source>
</evidence>
<protein>
    <recommendedName>
        <fullName evidence="4">FMP27 GFWDK domain-containing protein</fullName>
    </recommendedName>
</protein>
<dbReference type="EMBL" id="HBIS01007308">
    <property type="protein sequence ID" value="CAE0612629.1"/>
    <property type="molecule type" value="Transcribed_RNA"/>
</dbReference>
<gene>
    <name evidence="3" type="ORF">PSAL00342_LOCUS6528</name>
</gene>
<evidence type="ECO:0000313" key="3">
    <source>
        <dbReference type="EMBL" id="CAE0612629.1"/>
    </source>
</evidence>
<feature type="chain" id="PRO_5030554833" description="FMP27 GFWDK domain-containing protein" evidence="2">
    <location>
        <begin position="20"/>
        <end position="2200"/>
    </location>
</feature>
<name>A0A7S3XFA5_9CHLO</name>
<organism evidence="3">
    <name type="scientific">Picocystis salinarum</name>
    <dbReference type="NCBI Taxonomy" id="88271"/>
    <lineage>
        <taxon>Eukaryota</taxon>
        <taxon>Viridiplantae</taxon>
        <taxon>Chlorophyta</taxon>
        <taxon>Picocystophyceae</taxon>
        <taxon>Picocystales</taxon>
        <taxon>Picocystaceae</taxon>
        <taxon>Picocystis</taxon>
    </lineage>
</organism>
<accession>A0A7S3XFA5</accession>
<dbReference type="PANTHER" id="PTHR15678">
    <property type="entry name" value="ANTIGEN MLAA-22-RELATED"/>
    <property type="match status" value="1"/>
</dbReference>
<dbReference type="InterPro" id="IPR045167">
    <property type="entry name" value="Hobbit"/>
</dbReference>
<feature type="signal peptide" evidence="2">
    <location>
        <begin position="1"/>
        <end position="19"/>
    </location>
</feature>
<feature type="region of interest" description="Disordered" evidence="1">
    <location>
        <begin position="2141"/>
        <end position="2186"/>
    </location>
</feature>
<evidence type="ECO:0008006" key="4">
    <source>
        <dbReference type="Google" id="ProtNLM"/>
    </source>
</evidence>
<sequence length="2200" mass="241991">MATLLTLLVASLILWKLLPRIVSWAVFKVLGQKLGIREVQIKKLGLFRMEGVHAVFDRGKIEEFNLVSVGLSGSLRALFLQCSSVHRIKLEVQGLSVSMRADTRNKHESADCRKKQRKTEEADGKTFFKSRIFLRMISGLDVSLYETKIVLFHGVSTRVQWQIGPIDLSGRREGDTGTAFDLRIVDSQVALDNDGVLFSFGMNELSVQALAVVENGSEALLSGSITTLQAVLLPPASNKKADVDLTICDISVLVRLQLQNFGSSCPPQSHQQSKEGETTPSMECSCETLTLKLGNGFETCRLEEVSVRCSSIPGSVHASARNGEVRLTDLLLQELSSTYRSLDSTLKNFSKSSGEKKGMSSRRRTKFQLQLSTGKLIYGRQIPLGSSLNQNPVESSKEVADVALRRVASFATVDFSDLGLLIGSEDQGQVQCKMSTLVVSAHHQPISQAGGSSQNTTESLFALFFTMGQHSCSSTLVSVQRFSYRVFEARKNNLKKTMVLSGEQVSLSWDADSSLLAEIIVRDVRTTTKRFRAAQKSNKTKIGVCLALSLADVSITGTVGGGVLPSLRTSKIESTDIIRKEIEIRDAEMLLDGEEVAVCSKATIQFGNTTLLQPPAGHGTHISDSLRNSQGSETTAQTPGERDPSTLVSAIKQNTGLFTNRDAIPHQTKERHSSQGHSSTKEYFCVTDTCSGDSPPPYLQDGSLPPECAMKDWMGNDTQSCKVISITMRNTKFLLPLQMMLRDKIDDIETQIKAYLVSRKSVIHHGIASPSEGTGRLPRKPGMIVKLSLLEEAAFEIQQDSFEVFLQEQNRNLHDAKALETMQRELKKDDSIHSLWEHFRLAMERWRSSTASRGFGQGSLLRVAIREGYATILRGAKGQRETLDYCAAIRNLDGASREVTLEGELNDVDGQQHLPWTESAPKQVGLHGLIKDAELYIGGLESKRLKCSQITCEGVLYMARQKSTVLPSTSTVRILVGKVGRGLLKKVPAKGARPPVKIYSDIRVGMKGFHGHFAHMDLVTYADLAKEMKRLSKSSTRGADRGNLSPSLPWWDVIRYLWHGRLSIAGEDFTMAVSPHETSHGSLTLHSSNIDLQSPSHGHWTLNLDQLKFYRHAKGLSSQSWNLGELGSSSPLFAFPKANFDISCKFTRADGKPGEMHHMHLSASNSKIDTSFEQELFVDKVQNRHLPVPLFDHFRAASASACVLVNLEPNGLDGPACCLSAADLKWTVDLIRMLSRPPKVIREASKRRKFGSTGRGKRHPLAVGSPFLLIESLDINVHVRGAEVTFHDDSALVATMQEYVEGSSVCDSPTQGLRLAFETTSYSGKFTRRSGESLRRSLCPEKSCISSSAITLKLPPYTDSQSSCKASNAEGSVCSHEDPEHFAKLFDRLRKGQEASGSPPKGRSESPGPGDSFVLATELLICNILHRQESKEANAATDVVIDGLKAVWTKKTWDAVWCCFGSIYGNLYPKTLGKDGRHSSTASVKAQAANRTSASDKVQMRQGRDSLLSLLLDGKAATDAPTEEERIGLLVTVNQPQVTLDSEEGHGRILLSAAGGLLVRKKIVSTEREVGDSEQHKLSLSLEYVQMHVIPVDVDPTAGLLWLVSNQQMKDSTKGAPLQRSASLSPPEMSRAMFVPILSPCHMQLCHAKDVCAISGRRISHQLKLSSPEIQSTTSCRDFQALISVIAKLVIAPPPPIMLHAQLVREAQNMIFIVLRHGGLERIEDLMNEDHKTSNEEVTEAMQTMLDSFAAFKGTLQTLTHFRSQVMVCKSGEAAFHRIFCKDSNGTADNVTLPEASILLSNVQALVANTSGKLQKLAQDLCNSYKRFRRLALRGQLAPDLSLSFEFSQVDWVLTGSRGDEVGATLTSLSFVRLREEDGSAVSRFQVGSMMVKNPSVGNLILSPLLKGTSWRRDAAVRVFAEVAPPSALDPSPVNNTRVKAVYDHLEVNVMPHEICLEESIAEFLQSFFLPDAAGGSGSMVQQTDIERKSLLLPPSKSGVNAGKKHKSSLSLNDADFRSSTHMIHDPWDLQANPGSSTARSRATTRASYDSGPLLSAGDTPCRQNMPTLFRYVKVDSLSVQVSYTGAPISIHELKLVADARLYRNFLGTGQELLQRVKWDWTKSVLRSVAGLQHRKFRQLVSRPEEGTSTTRASPRRKRDAAVHSFLETDEKDQEVEDTPQSPDEKKAWLLFGHRYKGKR</sequence>
<dbReference type="PANTHER" id="PTHR15678:SF6">
    <property type="entry name" value="BRIDGE-LIKE LIPID TRANSFER PROTEIN FAMILY MEMBER 2"/>
    <property type="match status" value="1"/>
</dbReference>
<dbReference type="Pfam" id="PF10344">
    <property type="entry name" value="Hobbit"/>
    <property type="match status" value="1"/>
</dbReference>
<feature type="compositionally biased region" description="Polar residues" evidence="1">
    <location>
        <begin position="622"/>
        <end position="638"/>
    </location>
</feature>
<proteinExistence type="predicted"/>
<keyword evidence="2" id="KW-0732">Signal</keyword>
<reference evidence="3" key="1">
    <citation type="submission" date="2021-01" db="EMBL/GenBank/DDBJ databases">
        <authorList>
            <person name="Corre E."/>
            <person name="Pelletier E."/>
            <person name="Niang G."/>
            <person name="Scheremetjew M."/>
            <person name="Finn R."/>
            <person name="Kale V."/>
            <person name="Holt S."/>
            <person name="Cochrane G."/>
            <person name="Meng A."/>
            <person name="Brown T."/>
            <person name="Cohen L."/>
        </authorList>
    </citation>
    <scope>NUCLEOTIDE SEQUENCE</scope>
    <source>
        <strain evidence="3">CCMP1897</strain>
    </source>
</reference>